<accession>A0A437SJK4</accession>
<comment type="caution">
    <text evidence="1">The sequence shown here is derived from an EMBL/GenBank/DDBJ whole genome shotgun (WGS) entry which is preliminary data.</text>
</comment>
<organism evidence="1 2">
    <name type="scientific">Bacillus thuringiensis</name>
    <dbReference type="NCBI Taxonomy" id="1428"/>
    <lineage>
        <taxon>Bacteria</taxon>
        <taxon>Bacillati</taxon>
        <taxon>Bacillota</taxon>
        <taxon>Bacilli</taxon>
        <taxon>Bacillales</taxon>
        <taxon>Bacillaceae</taxon>
        <taxon>Bacillus</taxon>
        <taxon>Bacillus cereus group</taxon>
    </lineage>
</organism>
<dbReference type="AlphaFoldDB" id="A0A437SJK4"/>
<name>A0A437SJK4_BACTU</name>
<protein>
    <submittedName>
        <fullName evidence="1">Topology modulation protein</fullName>
    </submittedName>
</protein>
<reference evidence="1 2" key="1">
    <citation type="submission" date="2018-01" db="EMBL/GenBank/DDBJ databases">
        <title>Complete genome sequence of G25-42.</title>
        <authorList>
            <person name="Zheng Z."/>
            <person name="Sun M."/>
        </authorList>
    </citation>
    <scope>NUCLEOTIDE SEQUENCE [LARGE SCALE GENOMIC DNA]</scope>
    <source>
        <strain evidence="1 2">G25-42</strain>
    </source>
</reference>
<dbReference type="Proteomes" id="UP000286687">
    <property type="component" value="Unassembled WGS sequence"/>
</dbReference>
<dbReference type="EMBL" id="LDER01000219">
    <property type="protein sequence ID" value="RVU63197.1"/>
    <property type="molecule type" value="Genomic_DNA"/>
</dbReference>
<dbReference type="SUPFAM" id="SSF52540">
    <property type="entry name" value="P-loop containing nucleoside triphosphate hydrolases"/>
    <property type="match status" value="1"/>
</dbReference>
<evidence type="ECO:0000313" key="2">
    <source>
        <dbReference type="Proteomes" id="UP000286687"/>
    </source>
</evidence>
<sequence length="181" mass="21333">MQRIMVMGISAGVGKSTFARSLGKILNINVYHLDALYWKPNWVAASFEDFSQSHQEIVNQNQWIIEGNYNNTVKVRAENADTIIYLELPLYVCLYRVIKRWITNIGKTRPDMAEGCKEKIDWNFIKFIYTTYYPRKRKMFERLQFLQALGSKKNIIILKSQRDINSCLKTIQHQVKNNTKF</sequence>
<dbReference type="InterPro" id="IPR027417">
    <property type="entry name" value="P-loop_NTPase"/>
</dbReference>
<evidence type="ECO:0000313" key="1">
    <source>
        <dbReference type="EMBL" id="RVU63197.1"/>
    </source>
</evidence>
<dbReference type="Gene3D" id="3.40.50.300">
    <property type="entry name" value="P-loop containing nucleotide triphosphate hydrolases"/>
    <property type="match status" value="1"/>
</dbReference>
<dbReference type="RefSeq" id="WP_023524099.1">
    <property type="nucleotide sequence ID" value="NZ_JBAKCA010000136.1"/>
</dbReference>
<dbReference type="PANTHER" id="PTHR37816">
    <property type="entry name" value="YALI0E33011P"/>
    <property type="match status" value="1"/>
</dbReference>
<dbReference type="CDD" id="cd01983">
    <property type="entry name" value="SIMIBI"/>
    <property type="match status" value="1"/>
</dbReference>
<gene>
    <name evidence="1" type="ORF">BM74_16460</name>
</gene>
<proteinExistence type="predicted"/>
<dbReference type="PANTHER" id="PTHR37816:SF3">
    <property type="entry name" value="MODULATES DNA TOPOLOGY"/>
    <property type="match status" value="1"/>
</dbReference>
<dbReference type="InterPro" id="IPR052922">
    <property type="entry name" value="Cytidylate_Kinase-2"/>
</dbReference>